<evidence type="ECO:0000313" key="2">
    <source>
        <dbReference type="Proteomes" id="UP000215914"/>
    </source>
</evidence>
<dbReference type="EMBL" id="MNCJ02000328">
    <property type="protein sequence ID" value="KAF5776035.1"/>
    <property type="molecule type" value="Genomic_DNA"/>
</dbReference>
<organism evidence="1 2">
    <name type="scientific">Helianthus annuus</name>
    <name type="common">Common sunflower</name>
    <dbReference type="NCBI Taxonomy" id="4232"/>
    <lineage>
        <taxon>Eukaryota</taxon>
        <taxon>Viridiplantae</taxon>
        <taxon>Streptophyta</taxon>
        <taxon>Embryophyta</taxon>
        <taxon>Tracheophyta</taxon>
        <taxon>Spermatophyta</taxon>
        <taxon>Magnoliopsida</taxon>
        <taxon>eudicotyledons</taxon>
        <taxon>Gunneridae</taxon>
        <taxon>Pentapetalae</taxon>
        <taxon>asterids</taxon>
        <taxon>campanulids</taxon>
        <taxon>Asterales</taxon>
        <taxon>Asteraceae</taxon>
        <taxon>Asteroideae</taxon>
        <taxon>Heliantheae alliance</taxon>
        <taxon>Heliantheae</taxon>
        <taxon>Helianthus</taxon>
    </lineage>
</organism>
<gene>
    <name evidence="1" type="ORF">HanXRQr2_Chr13g0618791</name>
</gene>
<dbReference type="Gramene" id="mRNA:HanXRQr2_Chr13g0618791">
    <property type="protein sequence ID" value="CDS:HanXRQr2_Chr13g0618791.1"/>
    <property type="gene ID" value="HanXRQr2_Chr13g0618791"/>
</dbReference>
<protein>
    <submittedName>
        <fullName evidence="1">Uncharacterized protein</fullName>
    </submittedName>
</protein>
<reference evidence="1" key="1">
    <citation type="journal article" date="2017" name="Nature">
        <title>The sunflower genome provides insights into oil metabolism, flowering and Asterid evolution.</title>
        <authorList>
            <person name="Badouin H."/>
            <person name="Gouzy J."/>
            <person name="Grassa C.J."/>
            <person name="Murat F."/>
            <person name="Staton S.E."/>
            <person name="Cottret L."/>
            <person name="Lelandais-Briere C."/>
            <person name="Owens G.L."/>
            <person name="Carrere S."/>
            <person name="Mayjonade B."/>
            <person name="Legrand L."/>
            <person name="Gill N."/>
            <person name="Kane N.C."/>
            <person name="Bowers J.E."/>
            <person name="Hubner S."/>
            <person name="Bellec A."/>
            <person name="Berard A."/>
            <person name="Berges H."/>
            <person name="Blanchet N."/>
            <person name="Boniface M.C."/>
            <person name="Brunel D."/>
            <person name="Catrice O."/>
            <person name="Chaidir N."/>
            <person name="Claudel C."/>
            <person name="Donnadieu C."/>
            <person name="Faraut T."/>
            <person name="Fievet G."/>
            <person name="Helmstetter N."/>
            <person name="King M."/>
            <person name="Knapp S.J."/>
            <person name="Lai Z."/>
            <person name="Le Paslier M.C."/>
            <person name="Lippi Y."/>
            <person name="Lorenzon L."/>
            <person name="Mandel J.R."/>
            <person name="Marage G."/>
            <person name="Marchand G."/>
            <person name="Marquand E."/>
            <person name="Bret-Mestries E."/>
            <person name="Morien E."/>
            <person name="Nambeesan S."/>
            <person name="Nguyen T."/>
            <person name="Pegot-Espagnet P."/>
            <person name="Pouilly N."/>
            <person name="Raftis F."/>
            <person name="Sallet E."/>
            <person name="Schiex T."/>
            <person name="Thomas J."/>
            <person name="Vandecasteele C."/>
            <person name="Vares D."/>
            <person name="Vear F."/>
            <person name="Vautrin S."/>
            <person name="Crespi M."/>
            <person name="Mangin B."/>
            <person name="Burke J.M."/>
            <person name="Salse J."/>
            <person name="Munos S."/>
            <person name="Vincourt P."/>
            <person name="Rieseberg L.H."/>
            <person name="Langlade N.B."/>
        </authorList>
    </citation>
    <scope>NUCLEOTIDE SEQUENCE</scope>
    <source>
        <tissue evidence="1">Leaves</tissue>
    </source>
</reference>
<accession>A0A9K3HD77</accession>
<sequence>MITYIVVILFTQENTNLRITSNLGIYLTKLKAVFPSNLGIYLTKLKAVFPIIMIRY</sequence>
<reference evidence="1" key="2">
    <citation type="submission" date="2020-06" db="EMBL/GenBank/DDBJ databases">
        <title>Helianthus annuus Genome sequencing and assembly Release 2.</title>
        <authorList>
            <person name="Gouzy J."/>
            <person name="Langlade N."/>
            <person name="Munos S."/>
        </authorList>
    </citation>
    <scope>NUCLEOTIDE SEQUENCE</scope>
    <source>
        <tissue evidence="1">Leaves</tissue>
    </source>
</reference>
<evidence type="ECO:0000313" key="1">
    <source>
        <dbReference type="EMBL" id="KAF5776035.1"/>
    </source>
</evidence>
<dbReference type="AlphaFoldDB" id="A0A9K3HD77"/>
<dbReference type="Proteomes" id="UP000215914">
    <property type="component" value="Unassembled WGS sequence"/>
</dbReference>
<comment type="caution">
    <text evidence="1">The sequence shown here is derived from an EMBL/GenBank/DDBJ whole genome shotgun (WGS) entry which is preliminary data.</text>
</comment>
<keyword evidence="2" id="KW-1185">Reference proteome</keyword>
<proteinExistence type="predicted"/>
<name>A0A9K3HD77_HELAN</name>